<dbReference type="RefSeq" id="WP_200357751.1">
    <property type="nucleotide sequence ID" value="NZ_JAENIL010000050.1"/>
</dbReference>
<dbReference type="InterPro" id="IPR023393">
    <property type="entry name" value="START-like_dom_sf"/>
</dbReference>
<reference evidence="2" key="1">
    <citation type="submission" date="2021-01" db="EMBL/GenBank/DDBJ databases">
        <title>Modified the classification status of verrucomicrobia.</title>
        <authorList>
            <person name="Feng X."/>
        </authorList>
    </citation>
    <scope>NUCLEOTIDE SEQUENCE</scope>
    <source>
        <strain evidence="2">KCTC 13126</strain>
    </source>
</reference>
<evidence type="ECO:0000313" key="2">
    <source>
        <dbReference type="EMBL" id="MBK1879539.1"/>
    </source>
</evidence>
<dbReference type="AlphaFoldDB" id="A0A934S1W9"/>
<accession>A0A934S1W9</accession>
<keyword evidence="1" id="KW-1133">Transmembrane helix</keyword>
<dbReference type="InterPro" id="IPR019587">
    <property type="entry name" value="Polyketide_cyclase/dehydratase"/>
</dbReference>
<gene>
    <name evidence="2" type="ORF">JIN87_21825</name>
</gene>
<keyword evidence="1" id="KW-0472">Membrane</keyword>
<evidence type="ECO:0000313" key="3">
    <source>
        <dbReference type="Proteomes" id="UP000617628"/>
    </source>
</evidence>
<feature type="transmembrane region" description="Helical" evidence="1">
    <location>
        <begin position="6"/>
        <end position="26"/>
    </location>
</feature>
<dbReference type="SUPFAM" id="SSF55961">
    <property type="entry name" value="Bet v1-like"/>
    <property type="match status" value="1"/>
</dbReference>
<name>A0A934S1W9_9BACT</name>
<keyword evidence="1" id="KW-0812">Transmembrane</keyword>
<proteinExistence type="predicted"/>
<dbReference type="CDD" id="cd07818">
    <property type="entry name" value="SRPBCC_1"/>
    <property type="match status" value="1"/>
</dbReference>
<comment type="caution">
    <text evidence="2">The sequence shown here is derived from an EMBL/GenBank/DDBJ whole genome shotgun (WGS) entry which is preliminary data.</text>
</comment>
<protein>
    <submittedName>
        <fullName evidence="2">SRPBCC family protein</fullName>
    </submittedName>
</protein>
<organism evidence="2 3">
    <name type="scientific">Pelagicoccus mobilis</name>
    <dbReference type="NCBI Taxonomy" id="415221"/>
    <lineage>
        <taxon>Bacteria</taxon>
        <taxon>Pseudomonadati</taxon>
        <taxon>Verrucomicrobiota</taxon>
        <taxon>Opitutia</taxon>
        <taxon>Puniceicoccales</taxon>
        <taxon>Pelagicoccaceae</taxon>
        <taxon>Pelagicoccus</taxon>
    </lineage>
</organism>
<dbReference type="Pfam" id="PF10604">
    <property type="entry name" value="Polyketide_cyc2"/>
    <property type="match status" value="1"/>
</dbReference>
<evidence type="ECO:0000256" key="1">
    <source>
        <dbReference type="SAM" id="Phobius"/>
    </source>
</evidence>
<keyword evidence="3" id="KW-1185">Reference proteome</keyword>
<dbReference type="Proteomes" id="UP000617628">
    <property type="component" value="Unassembled WGS sequence"/>
</dbReference>
<dbReference type="EMBL" id="JAENIL010000050">
    <property type="protein sequence ID" value="MBK1879539.1"/>
    <property type="molecule type" value="Genomic_DNA"/>
</dbReference>
<dbReference type="Gene3D" id="3.30.530.20">
    <property type="match status" value="1"/>
</dbReference>
<sequence>MGKFLVRILTFISLMFVLGLVVGYFLPKDFTVTREVAVEASPETLYALIGDLERWPEWGPWKDADPSVEVTLGDKTTGVGASQSWTDKDGNGRLVFTEADPKRGVWFDLLFNDDVFVNTSSITFAESGETMVVTWEMNGSVPSAILGGYFAFLMPDMIGPLFEDGLAKLKERAEQEV</sequence>